<dbReference type="AlphaFoldDB" id="A0A8T0VLG3"/>
<evidence type="ECO:0000256" key="1">
    <source>
        <dbReference type="SAM" id="MobiDB-lite"/>
    </source>
</evidence>
<feature type="compositionally biased region" description="Basic residues" evidence="1">
    <location>
        <begin position="59"/>
        <end position="68"/>
    </location>
</feature>
<proteinExistence type="predicted"/>
<reference evidence="2" key="1">
    <citation type="submission" date="2020-05" db="EMBL/GenBank/DDBJ databases">
        <title>WGS assembly of Panicum virgatum.</title>
        <authorList>
            <person name="Lovell J.T."/>
            <person name="Jenkins J."/>
            <person name="Shu S."/>
            <person name="Juenger T.E."/>
            <person name="Schmutz J."/>
        </authorList>
    </citation>
    <scope>NUCLEOTIDE SEQUENCE</scope>
    <source>
        <strain evidence="2">AP13</strain>
    </source>
</reference>
<feature type="region of interest" description="Disordered" evidence="1">
    <location>
        <begin position="1"/>
        <end position="74"/>
    </location>
</feature>
<organism evidence="2 3">
    <name type="scientific">Panicum virgatum</name>
    <name type="common">Blackwell switchgrass</name>
    <dbReference type="NCBI Taxonomy" id="38727"/>
    <lineage>
        <taxon>Eukaryota</taxon>
        <taxon>Viridiplantae</taxon>
        <taxon>Streptophyta</taxon>
        <taxon>Embryophyta</taxon>
        <taxon>Tracheophyta</taxon>
        <taxon>Spermatophyta</taxon>
        <taxon>Magnoliopsida</taxon>
        <taxon>Liliopsida</taxon>
        <taxon>Poales</taxon>
        <taxon>Poaceae</taxon>
        <taxon>PACMAD clade</taxon>
        <taxon>Panicoideae</taxon>
        <taxon>Panicodae</taxon>
        <taxon>Paniceae</taxon>
        <taxon>Panicinae</taxon>
        <taxon>Panicum</taxon>
        <taxon>Panicum sect. Hiantes</taxon>
    </lineage>
</organism>
<comment type="caution">
    <text evidence="2">The sequence shown here is derived from an EMBL/GenBank/DDBJ whole genome shotgun (WGS) entry which is preliminary data.</text>
</comment>
<dbReference type="EMBL" id="CM029040">
    <property type="protein sequence ID" value="KAG2635708.1"/>
    <property type="molecule type" value="Genomic_DNA"/>
</dbReference>
<dbReference type="Proteomes" id="UP000823388">
    <property type="component" value="Chromosome 2N"/>
</dbReference>
<name>A0A8T0VLG3_PANVG</name>
<protein>
    <submittedName>
        <fullName evidence="2">Uncharacterized protein</fullName>
    </submittedName>
</protein>
<sequence>MRRPPPHAQLAGCRRPRGARPRLTPARAHRRERERSRRNDGRGGAQASTTLRAALGRGERRRAPHKPNRTAGVRHLGRRRICRARRTHPCSGPPPHRAFAPGNSVAWSEQLGAYAIRKARWLLLPEGSEPHVGSSHLLRLARAPAVARHRSAGARHDASSFPFDRIPISPTRIHSSLRRFDLFCLIIDWGLFFKKIIDWVLEFD</sequence>
<accession>A0A8T0VLG3</accession>
<gene>
    <name evidence="2" type="ORF">PVAP13_2NG371400</name>
</gene>
<keyword evidence="3" id="KW-1185">Reference proteome</keyword>
<evidence type="ECO:0000313" key="2">
    <source>
        <dbReference type="EMBL" id="KAG2635708.1"/>
    </source>
</evidence>
<feature type="compositionally biased region" description="Basic and acidic residues" evidence="1">
    <location>
        <begin position="31"/>
        <end position="41"/>
    </location>
</feature>
<evidence type="ECO:0000313" key="3">
    <source>
        <dbReference type="Proteomes" id="UP000823388"/>
    </source>
</evidence>